<comment type="caution">
    <text evidence="8">The sequence shown here is derived from an EMBL/GenBank/DDBJ whole genome shotgun (WGS) entry which is preliminary data.</text>
</comment>
<dbReference type="SUPFAM" id="SSF47928">
    <property type="entry name" value="N-terminal domain of the delta subunit of the F1F0-ATP synthase"/>
    <property type="match status" value="1"/>
</dbReference>
<evidence type="ECO:0000256" key="5">
    <source>
        <dbReference type="ARBA" id="ARBA00023136"/>
    </source>
</evidence>
<keyword evidence="5 7" id="KW-0472">Membrane</keyword>
<gene>
    <name evidence="7" type="primary">atpH</name>
    <name evidence="8" type="ORF">CHH67_09495</name>
</gene>
<dbReference type="GO" id="GO:0045259">
    <property type="term" value="C:proton-transporting ATP synthase complex"/>
    <property type="evidence" value="ECO:0007669"/>
    <property type="project" value="UniProtKB-KW"/>
</dbReference>
<comment type="similarity">
    <text evidence="7">Belongs to the ATPase delta chain family.</text>
</comment>
<evidence type="ECO:0000256" key="4">
    <source>
        <dbReference type="ARBA" id="ARBA00023065"/>
    </source>
</evidence>
<dbReference type="Gene3D" id="1.10.520.20">
    <property type="entry name" value="N-terminal domain of the delta subunit of the F1F0-ATP synthase"/>
    <property type="match status" value="1"/>
</dbReference>
<sequence>MSQNTVAAKRYARALFEVAAQQQKGLKVEEELRAIVSAIEGDGDIQKFIATPNIPQSVKVNVLKQALEGKVSQPVLSTLELLLDKGRTELFAELLNSYVKIQGEALGFADAVVYSTYPLNDSEKEQVAAEFGTVANKKIRVNNVVDKGLLGGLKVVIGDKLYDGSLAGKLERLEKSFNRRAK</sequence>
<accession>A0A268EVU1</accession>
<organism evidence="8 9">
    <name type="scientific">Paenibacillus campinasensis</name>
    <dbReference type="NCBI Taxonomy" id="66347"/>
    <lineage>
        <taxon>Bacteria</taxon>
        <taxon>Bacillati</taxon>
        <taxon>Bacillota</taxon>
        <taxon>Bacilli</taxon>
        <taxon>Bacillales</taxon>
        <taxon>Paenibacillaceae</taxon>
        <taxon>Paenibacillus</taxon>
    </lineage>
</organism>
<dbReference type="InterPro" id="IPR026015">
    <property type="entry name" value="ATP_synth_OSCP/delta_N_sf"/>
</dbReference>
<proteinExistence type="inferred from homology"/>
<dbReference type="EMBL" id="NPBY01000030">
    <property type="protein sequence ID" value="PAD77235.1"/>
    <property type="molecule type" value="Genomic_DNA"/>
</dbReference>
<dbReference type="GO" id="GO:0046933">
    <property type="term" value="F:proton-transporting ATP synthase activity, rotational mechanism"/>
    <property type="evidence" value="ECO:0007669"/>
    <property type="project" value="UniProtKB-UniRule"/>
</dbReference>
<dbReference type="AlphaFoldDB" id="A0A268EVU1"/>
<keyword evidence="4 7" id="KW-0406">Ion transport</keyword>
<protein>
    <recommendedName>
        <fullName evidence="7">ATP synthase subunit delta</fullName>
    </recommendedName>
    <alternativeName>
        <fullName evidence="7">ATP synthase F(1) sector subunit delta</fullName>
    </alternativeName>
    <alternativeName>
        <fullName evidence="7">F-type ATPase subunit delta</fullName>
        <shortName evidence="7">F-ATPase subunit delta</shortName>
    </alternativeName>
</protein>
<evidence type="ECO:0000256" key="1">
    <source>
        <dbReference type="ARBA" id="ARBA00004370"/>
    </source>
</evidence>
<comment type="function">
    <text evidence="7">This protein is part of the stalk that links CF(0) to CF(1). It either transmits conformational changes from CF(0) to CF(1) or is implicated in proton conduction.</text>
</comment>
<keyword evidence="3 7" id="KW-0375">Hydrogen ion transport</keyword>
<keyword evidence="7" id="KW-1003">Cell membrane</keyword>
<reference evidence="8 9" key="1">
    <citation type="submission" date="2017-07" db="EMBL/GenBank/DDBJ databases">
        <title>Isolation and whole genome analysis of endospore-forming bacteria from heroin.</title>
        <authorList>
            <person name="Kalinowski J."/>
            <person name="Ahrens B."/>
            <person name="Al-Dilaimi A."/>
            <person name="Winkler A."/>
            <person name="Wibberg D."/>
            <person name="Schleenbecker U."/>
            <person name="Ruckert C."/>
            <person name="Wolfel R."/>
            <person name="Grass G."/>
        </authorList>
    </citation>
    <scope>NUCLEOTIDE SEQUENCE [LARGE SCALE GENOMIC DNA]</scope>
    <source>
        <strain evidence="8 9">7537-G1</strain>
    </source>
</reference>
<keyword evidence="2 7" id="KW-0813">Transport</keyword>
<dbReference type="GO" id="GO:0005886">
    <property type="term" value="C:plasma membrane"/>
    <property type="evidence" value="ECO:0007669"/>
    <property type="project" value="UniProtKB-SubCell"/>
</dbReference>
<evidence type="ECO:0000256" key="7">
    <source>
        <dbReference type="HAMAP-Rule" id="MF_01416"/>
    </source>
</evidence>
<dbReference type="Proteomes" id="UP000215596">
    <property type="component" value="Unassembled WGS sequence"/>
</dbReference>
<dbReference type="Pfam" id="PF00213">
    <property type="entry name" value="OSCP"/>
    <property type="match status" value="1"/>
</dbReference>
<evidence type="ECO:0000313" key="9">
    <source>
        <dbReference type="Proteomes" id="UP000215596"/>
    </source>
</evidence>
<evidence type="ECO:0000256" key="3">
    <source>
        <dbReference type="ARBA" id="ARBA00022781"/>
    </source>
</evidence>
<comment type="subcellular location">
    <subcellularLocation>
        <location evidence="7">Cell membrane</location>
        <topology evidence="7">Peripheral membrane protein</topology>
    </subcellularLocation>
    <subcellularLocation>
        <location evidence="1">Membrane</location>
    </subcellularLocation>
</comment>
<keyword evidence="6 7" id="KW-0066">ATP synthesis</keyword>
<dbReference type="InterPro" id="IPR000711">
    <property type="entry name" value="ATPase_OSCP/dsu"/>
</dbReference>
<evidence type="ECO:0000256" key="6">
    <source>
        <dbReference type="ARBA" id="ARBA00023310"/>
    </source>
</evidence>
<dbReference type="NCBIfam" id="TIGR01145">
    <property type="entry name" value="ATP_synt_delta"/>
    <property type="match status" value="1"/>
</dbReference>
<dbReference type="RefSeq" id="WP_095264935.1">
    <property type="nucleotide sequence ID" value="NZ_NPBY01000030.1"/>
</dbReference>
<comment type="function">
    <text evidence="7">F(1)F(0) ATP synthase produces ATP from ADP in the presence of a proton or sodium gradient. F-type ATPases consist of two structural domains, F(1) containing the extramembraneous catalytic core and F(0) containing the membrane proton channel, linked together by a central stalk and a peripheral stalk. During catalysis, ATP synthesis in the catalytic domain of F(1) is coupled via a rotary mechanism of the central stalk subunits to proton translocation.</text>
</comment>
<dbReference type="OrthoDB" id="9802471at2"/>
<evidence type="ECO:0000313" key="8">
    <source>
        <dbReference type="EMBL" id="PAD77235.1"/>
    </source>
</evidence>
<evidence type="ECO:0000256" key="2">
    <source>
        <dbReference type="ARBA" id="ARBA00022448"/>
    </source>
</evidence>
<dbReference type="PRINTS" id="PR00125">
    <property type="entry name" value="ATPASEDELTA"/>
</dbReference>
<dbReference type="HAMAP" id="MF_01416">
    <property type="entry name" value="ATP_synth_delta_bact"/>
    <property type="match status" value="1"/>
</dbReference>
<name>A0A268EVU1_9BACL</name>
<dbReference type="PANTHER" id="PTHR11910">
    <property type="entry name" value="ATP SYNTHASE DELTA CHAIN"/>
    <property type="match status" value="1"/>
</dbReference>
<dbReference type="NCBIfam" id="NF004403">
    <property type="entry name" value="PRK05758.2-4"/>
    <property type="match status" value="1"/>
</dbReference>
<keyword evidence="7" id="KW-0139">CF(1)</keyword>